<keyword evidence="9" id="KW-1185">Reference proteome</keyword>
<dbReference type="Proteomes" id="UP001489004">
    <property type="component" value="Unassembled WGS sequence"/>
</dbReference>
<keyword evidence="3 6" id="KW-0949">S-adenosyl-L-methionine</keyword>
<dbReference type="SUPFAM" id="SSF53335">
    <property type="entry name" value="S-adenosyl-L-methionine-dependent methyltransferases"/>
    <property type="match status" value="1"/>
</dbReference>
<comment type="similarity">
    <text evidence="6">Belongs to the class I-like SAM-binding methyltransferase superfamily. RsmB/NOP family.</text>
</comment>
<dbReference type="InterPro" id="IPR049560">
    <property type="entry name" value="MeTrfase_RsmB-F_NOP2_cat"/>
</dbReference>
<dbReference type="Pfam" id="PF01189">
    <property type="entry name" value="Methyltr_RsmB-F"/>
    <property type="match status" value="1"/>
</dbReference>
<organism evidence="8 9">
    <name type="scientific">[Myrmecia] bisecta</name>
    <dbReference type="NCBI Taxonomy" id="41462"/>
    <lineage>
        <taxon>Eukaryota</taxon>
        <taxon>Viridiplantae</taxon>
        <taxon>Chlorophyta</taxon>
        <taxon>core chlorophytes</taxon>
        <taxon>Trebouxiophyceae</taxon>
        <taxon>Trebouxiales</taxon>
        <taxon>Trebouxiaceae</taxon>
        <taxon>Myrmecia</taxon>
    </lineage>
</organism>
<reference evidence="8 9" key="1">
    <citation type="journal article" date="2024" name="Nat. Commun.">
        <title>Phylogenomics reveals the evolutionary origins of lichenization in chlorophyte algae.</title>
        <authorList>
            <person name="Puginier C."/>
            <person name="Libourel C."/>
            <person name="Otte J."/>
            <person name="Skaloud P."/>
            <person name="Haon M."/>
            <person name="Grisel S."/>
            <person name="Petersen M."/>
            <person name="Berrin J.G."/>
            <person name="Delaux P.M."/>
            <person name="Dal Grande F."/>
            <person name="Keller J."/>
        </authorList>
    </citation>
    <scope>NUCLEOTIDE SEQUENCE [LARGE SCALE GENOMIC DNA]</scope>
    <source>
        <strain evidence="8 9">SAG 2043</strain>
    </source>
</reference>
<keyword evidence="1 6" id="KW-0489">Methyltransferase</keyword>
<dbReference type="GO" id="GO:0070475">
    <property type="term" value="P:rRNA base methylation"/>
    <property type="evidence" value="ECO:0007669"/>
    <property type="project" value="TreeGrafter"/>
</dbReference>
<dbReference type="Gene3D" id="3.30.70.1170">
    <property type="entry name" value="Sun protein, domain 3"/>
    <property type="match status" value="1"/>
</dbReference>
<dbReference type="PANTHER" id="PTHR22807:SF4">
    <property type="entry name" value="28S RRNA (CYTOSINE-C(5))-METHYLTRANSFERASE"/>
    <property type="match status" value="1"/>
</dbReference>
<evidence type="ECO:0000256" key="5">
    <source>
        <dbReference type="ARBA" id="ARBA00053002"/>
    </source>
</evidence>
<sequence length="420" mass="45004">MCKKRGVSLKSLTLAPQNVAKAATHAVVCQTLKFLPVIQQLIAAVDLTGRHPQLTQATAAVLVYEVLFGEGVQSLGPAETAVLAAKAAVTKHLDRLLQAAGVVDARDLLAPASRQPESERPRHVRVNTIKMSVAEALQWLQCPPPAHRRLQSLGADVHVDDLLPDLLVFPPRTDLHAHPLVQNGSWVLQSKASCMPAHALAPESSWTVLDACAAPGNKTTHLAALLGPGFGKVLAFDKDARRLERLRAAATVAGAANVIAQQADFLALDLLAPEYGNVRGVLLDPSCSGSGTAFTRMDHLLPSHGSLGADALDPSFTDERVEALAQFQERALQHALVLPRLERLVYSTCSVYVRENEAVVKACLPFARQRGFSLVAPFPSWPRRGLPVLSEASCLVRTDPVLDGTDGFFVAVFERTAAST</sequence>
<keyword evidence="2 6" id="KW-0808">Transferase</keyword>
<evidence type="ECO:0000313" key="9">
    <source>
        <dbReference type="Proteomes" id="UP001489004"/>
    </source>
</evidence>
<dbReference type="InterPro" id="IPR048889">
    <property type="entry name" value="NSUN5_RCM1_N"/>
</dbReference>
<dbReference type="FunFam" id="3.40.50.150:FF:000164">
    <property type="entry name" value="Methyltransferase NSUN5, putative"/>
    <property type="match status" value="1"/>
</dbReference>
<dbReference type="InterPro" id="IPR029063">
    <property type="entry name" value="SAM-dependent_MTases_sf"/>
</dbReference>
<evidence type="ECO:0000256" key="2">
    <source>
        <dbReference type="ARBA" id="ARBA00022679"/>
    </source>
</evidence>
<dbReference type="InterPro" id="IPR001678">
    <property type="entry name" value="MeTrfase_RsmB-F_NOP2_dom"/>
</dbReference>
<dbReference type="CDD" id="cd02440">
    <property type="entry name" value="AdoMet_MTases"/>
    <property type="match status" value="1"/>
</dbReference>
<feature type="binding site" evidence="6">
    <location>
        <begin position="212"/>
        <end position="218"/>
    </location>
    <ligand>
        <name>S-adenosyl-L-methionine</name>
        <dbReference type="ChEBI" id="CHEBI:59789"/>
    </ligand>
</feature>
<name>A0AAW1PC18_9CHLO</name>
<feature type="binding site" evidence="6">
    <location>
        <position position="284"/>
    </location>
    <ligand>
        <name>S-adenosyl-L-methionine</name>
        <dbReference type="ChEBI" id="CHEBI:59789"/>
    </ligand>
</feature>
<gene>
    <name evidence="8" type="ORF">WJX72_009771</name>
</gene>
<dbReference type="AlphaFoldDB" id="A0AAW1PC18"/>
<protein>
    <recommendedName>
        <fullName evidence="7">SAM-dependent MTase RsmB/NOP-type domain-containing protein</fullName>
    </recommendedName>
</protein>
<evidence type="ECO:0000313" key="8">
    <source>
        <dbReference type="EMBL" id="KAK9806991.1"/>
    </source>
</evidence>
<dbReference type="GO" id="GO:0008173">
    <property type="term" value="F:RNA methyltransferase activity"/>
    <property type="evidence" value="ECO:0007669"/>
    <property type="project" value="InterPro"/>
</dbReference>
<dbReference type="EMBL" id="JALJOR010000013">
    <property type="protein sequence ID" value="KAK9806991.1"/>
    <property type="molecule type" value="Genomic_DNA"/>
</dbReference>
<dbReference type="PROSITE" id="PS51686">
    <property type="entry name" value="SAM_MT_RSMB_NOP"/>
    <property type="match status" value="1"/>
</dbReference>
<dbReference type="InterPro" id="IPR023267">
    <property type="entry name" value="RCMT"/>
</dbReference>
<evidence type="ECO:0000256" key="1">
    <source>
        <dbReference type="ARBA" id="ARBA00022603"/>
    </source>
</evidence>
<evidence type="ECO:0000259" key="7">
    <source>
        <dbReference type="PROSITE" id="PS51686"/>
    </source>
</evidence>
<accession>A0AAW1PC18</accession>
<dbReference type="Pfam" id="PF21148">
    <property type="entry name" value="NSUN5_fdxn-like"/>
    <property type="match status" value="1"/>
</dbReference>
<evidence type="ECO:0000256" key="6">
    <source>
        <dbReference type="PROSITE-ProRule" id="PRU01023"/>
    </source>
</evidence>
<dbReference type="PRINTS" id="PR02008">
    <property type="entry name" value="RCMTFAMILY"/>
</dbReference>
<dbReference type="PANTHER" id="PTHR22807">
    <property type="entry name" value="NOP2 YEAST -RELATED NOL1/NOP2/FMU SUN DOMAIN-CONTAINING"/>
    <property type="match status" value="1"/>
</dbReference>
<dbReference type="Gene3D" id="3.40.50.150">
    <property type="entry name" value="Vaccinia Virus protein VP39"/>
    <property type="match status" value="1"/>
</dbReference>
<feature type="binding site" evidence="6">
    <location>
        <position position="264"/>
    </location>
    <ligand>
        <name>S-adenosyl-L-methionine</name>
        <dbReference type="ChEBI" id="CHEBI:59789"/>
    </ligand>
</feature>
<comment type="catalytic activity">
    <reaction evidence="5">
        <text>a cytidine in 25S rRNA + S-adenosyl-L-methionine = a 5-methylcytidine in 25S rRNA + S-adenosyl-L-homocysteine + H(+)</text>
        <dbReference type="Rhea" id="RHEA:47780"/>
        <dbReference type="Rhea" id="RHEA-COMP:11911"/>
        <dbReference type="Rhea" id="RHEA-COMP:11912"/>
        <dbReference type="ChEBI" id="CHEBI:15378"/>
        <dbReference type="ChEBI" id="CHEBI:57856"/>
        <dbReference type="ChEBI" id="CHEBI:59789"/>
        <dbReference type="ChEBI" id="CHEBI:74483"/>
        <dbReference type="ChEBI" id="CHEBI:82748"/>
    </reaction>
</comment>
<dbReference type="InterPro" id="IPR049561">
    <property type="entry name" value="NSUN5_7_fdxn-like"/>
</dbReference>
<feature type="active site" description="Nucleophile" evidence="6">
    <location>
        <position position="349"/>
    </location>
</feature>
<dbReference type="Pfam" id="PF21153">
    <property type="entry name" value="NSUN5_N"/>
    <property type="match status" value="1"/>
</dbReference>
<feature type="binding site" evidence="6">
    <location>
        <position position="237"/>
    </location>
    <ligand>
        <name>S-adenosyl-L-methionine</name>
        <dbReference type="ChEBI" id="CHEBI:59789"/>
    </ligand>
</feature>
<dbReference type="GO" id="GO:0003723">
    <property type="term" value="F:RNA binding"/>
    <property type="evidence" value="ECO:0007669"/>
    <property type="project" value="UniProtKB-UniRule"/>
</dbReference>
<proteinExistence type="inferred from homology"/>
<dbReference type="GO" id="GO:0005730">
    <property type="term" value="C:nucleolus"/>
    <property type="evidence" value="ECO:0007669"/>
    <property type="project" value="TreeGrafter"/>
</dbReference>
<evidence type="ECO:0000256" key="4">
    <source>
        <dbReference type="ARBA" id="ARBA00022884"/>
    </source>
</evidence>
<feature type="domain" description="SAM-dependent MTase RsmB/NOP-type" evidence="7">
    <location>
        <begin position="112"/>
        <end position="416"/>
    </location>
</feature>
<comment type="caution">
    <text evidence="8">The sequence shown here is derived from an EMBL/GenBank/DDBJ whole genome shotgun (WGS) entry which is preliminary data.</text>
</comment>
<keyword evidence="4 6" id="KW-0694">RNA-binding</keyword>
<evidence type="ECO:0000256" key="3">
    <source>
        <dbReference type="ARBA" id="ARBA00022691"/>
    </source>
</evidence>